<dbReference type="PANTHER" id="PTHR43791">
    <property type="entry name" value="PERMEASE-RELATED"/>
    <property type="match status" value="1"/>
</dbReference>
<evidence type="ECO:0000256" key="2">
    <source>
        <dbReference type="ARBA" id="ARBA00022448"/>
    </source>
</evidence>
<feature type="transmembrane region" description="Helical" evidence="6">
    <location>
        <begin position="415"/>
        <end position="436"/>
    </location>
</feature>
<feature type="transmembrane region" description="Helical" evidence="6">
    <location>
        <begin position="356"/>
        <end position="376"/>
    </location>
</feature>
<keyword evidence="4 6" id="KW-1133">Transmembrane helix</keyword>
<proteinExistence type="predicted"/>
<evidence type="ECO:0000256" key="3">
    <source>
        <dbReference type="ARBA" id="ARBA00022692"/>
    </source>
</evidence>
<organism evidence="8 9">
    <name type="scientific">Rhizodiscina lignyota</name>
    <dbReference type="NCBI Taxonomy" id="1504668"/>
    <lineage>
        <taxon>Eukaryota</taxon>
        <taxon>Fungi</taxon>
        <taxon>Dikarya</taxon>
        <taxon>Ascomycota</taxon>
        <taxon>Pezizomycotina</taxon>
        <taxon>Dothideomycetes</taxon>
        <taxon>Pleosporomycetidae</taxon>
        <taxon>Aulographales</taxon>
        <taxon>Rhizodiscinaceae</taxon>
        <taxon>Rhizodiscina</taxon>
    </lineage>
</organism>
<accession>A0A9P4M729</accession>
<keyword evidence="3 6" id="KW-0812">Transmembrane</keyword>
<dbReference type="GO" id="GO:0022857">
    <property type="term" value="F:transmembrane transporter activity"/>
    <property type="evidence" value="ECO:0007669"/>
    <property type="project" value="InterPro"/>
</dbReference>
<sequence length="517" mass="58194">MAGDAVIHDHDIIGGEKAEVEYLEDSGSPSRQPLQITQLTEHERAIERKLRIKMDCLIMPIVVLVYLMNYIDRNNYAAAKLQGLVEDLHLSAEQYQVGLSILFVAYVLMQVPSNLMLNYCGRPSWYIGFFVIAWGLVSAVTSQVKDYGGIVACRFILGLVEAPFFPGILFYLSKWYTKEELSFRMAVFYSGSLISGAFGNLIAAGILRGLNGTRGMDPWQWLYIIEGSLTVFIGLIIVFVMPDFPDTWRRLSAEEKHVANRRLAIDAAEADVDLPGGMSQWTGCKLCFKDPNTYILAIAYHAIVGGSGFQNFFPSLTATLGYDYIISLLLVAPPYVFLVIYSYGNSWLSDKLQNRFWFFVYPIPITIIGFVVFMFTDDFGPKYFSLFLMNLIFAQNGIFYAWIANAIPRPPAKRAAAMAFINSIGNCASIWTPFTYINPPHYRPALGICIGLQVVAFVCAIIIRITMQRKNKHLAALQNEDVALSEKDLTKLRKTAEMEGIDIATARRQAKDYRYVI</sequence>
<dbReference type="Gene3D" id="1.20.1250.20">
    <property type="entry name" value="MFS general substrate transporter like domains"/>
    <property type="match status" value="2"/>
</dbReference>
<dbReference type="SUPFAM" id="SSF103473">
    <property type="entry name" value="MFS general substrate transporter"/>
    <property type="match status" value="1"/>
</dbReference>
<feature type="transmembrane region" description="Helical" evidence="6">
    <location>
        <begin position="294"/>
        <end position="313"/>
    </location>
</feature>
<keyword evidence="2" id="KW-0813">Transport</keyword>
<evidence type="ECO:0000259" key="7">
    <source>
        <dbReference type="PROSITE" id="PS50850"/>
    </source>
</evidence>
<reference evidence="8" key="1">
    <citation type="journal article" date="2020" name="Stud. Mycol.">
        <title>101 Dothideomycetes genomes: a test case for predicting lifestyles and emergence of pathogens.</title>
        <authorList>
            <person name="Haridas S."/>
            <person name="Albert R."/>
            <person name="Binder M."/>
            <person name="Bloem J."/>
            <person name="Labutti K."/>
            <person name="Salamov A."/>
            <person name="Andreopoulos B."/>
            <person name="Baker S."/>
            <person name="Barry K."/>
            <person name="Bills G."/>
            <person name="Bluhm B."/>
            <person name="Cannon C."/>
            <person name="Castanera R."/>
            <person name="Culley D."/>
            <person name="Daum C."/>
            <person name="Ezra D."/>
            <person name="Gonzalez J."/>
            <person name="Henrissat B."/>
            <person name="Kuo A."/>
            <person name="Liang C."/>
            <person name="Lipzen A."/>
            <person name="Lutzoni F."/>
            <person name="Magnuson J."/>
            <person name="Mondo S."/>
            <person name="Nolan M."/>
            <person name="Ohm R."/>
            <person name="Pangilinan J."/>
            <person name="Park H.-J."/>
            <person name="Ramirez L."/>
            <person name="Alfaro M."/>
            <person name="Sun H."/>
            <person name="Tritt A."/>
            <person name="Yoshinaga Y."/>
            <person name="Zwiers L.-H."/>
            <person name="Turgeon B."/>
            <person name="Goodwin S."/>
            <person name="Spatafora J."/>
            <person name="Crous P."/>
            <person name="Grigoriev I."/>
        </authorList>
    </citation>
    <scope>NUCLEOTIDE SEQUENCE</scope>
    <source>
        <strain evidence="8">CBS 133067</strain>
    </source>
</reference>
<feature type="transmembrane region" description="Helical" evidence="6">
    <location>
        <begin position="442"/>
        <end position="463"/>
    </location>
</feature>
<comment type="caution">
    <text evidence="8">The sequence shown here is derived from an EMBL/GenBank/DDBJ whole genome shotgun (WGS) entry which is preliminary data.</text>
</comment>
<name>A0A9P4M729_9PEZI</name>
<keyword evidence="5 6" id="KW-0472">Membrane</keyword>
<dbReference type="FunFam" id="1.20.1250.20:FF:000013">
    <property type="entry name" value="MFS general substrate transporter"/>
    <property type="match status" value="1"/>
</dbReference>
<dbReference type="InterPro" id="IPR011701">
    <property type="entry name" value="MFS"/>
</dbReference>
<feature type="transmembrane region" description="Helical" evidence="6">
    <location>
        <begin position="124"/>
        <end position="141"/>
    </location>
</feature>
<feature type="transmembrane region" description="Helical" evidence="6">
    <location>
        <begin position="382"/>
        <end position="403"/>
    </location>
</feature>
<dbReference type="PANTHER" id="PTHR43791:SF78">
    <property type="entry name" value="TRANSPORTER, PUTATIVE (AFU_ORTHOLOGUE AFUA_3G01370)-RELATED"/>
    <property type="match status" value="1"/>
</dbReference>
<protein>
    <submittedName>
        <fullName evidence="8">MFS transporter</fullName>
    </submittedName>
</protein>
<dbReference type="Proteomes" id="UP000799772">
    <property type="component" value="Unassembled WGS sequence"/>
</dbReference>
<dbReference type="Pfam" id="PF07690">
    <property type="entry name" value="MFS_1"/>
    <property type="match status" value="1"/>
</dbReference>
<evidence type="ECO:0000256" key="4">
    <source>
        <dbReference type="ARBA" id="ARBA00022989"/>
    </source>
</evidence>
<evidence type="ECO:0000256" key="5">
    <source>
        <dbReference type="ARBA" id="ARBA00023136"/>
    </source>
</evidence>
<evidence type="ECO:0000313" key="9">
    <source>
        <dbReference type="Proteomes" id="UP000799772"/>
    </source>
</evidence>
<dbReference type="EMBL" id="ML978131">
    <property type="protein sequence ID" value="KAF2095409.1"/>
    <property type="molecule type" value="Genomic_DNA"/>
</dbReference>
<feature type="transmembrane region" description="Helical" evidence="6">
    <location>
        <begin position="185"/>
        <end position="207"/>
    </location>
</feature>
<dbReference type="FunFam" id="1.20.1250.20:FF:000057">
    <property type="entry name" value="MFS general substrate transporter"/>
    <property type="match status" value="1"/>
</dbReference>
<dbReference type="OrthoDB" id="2250022at2759"/>
<feature type="transmembrane region" description="Helical" evidence="6">
    <location>
        <begin position="54"/>
        <end position="71"/>
    </location>
</feature>
<feature type="transmembrane region" description="Helical" evidence="6">
    <location>
        <begin position="219"/>
        <end position="241"/>
    </location>
</feature>
<feature type="domain" description="Major facilitator superfamily (MFS) profile" evidence="7">
    <location>
        <begin position="58"/>
        <end position="471"/>
    </location>
</feature>
<evidence type="ECO:0000256" key="6">
    <source>
        <dbReference type="SAM" id="Phobius"/>
    </source>
</evidence>
<feature type="transmembrane region" description="Helical" evidence="6">
    <location>
        <begin position="97"/>
        <end position="117"/>
    </location>
</feature>
<dbReference type="InterPro" id="IPR020846">
    <property type="entry name" value="MFS_dom"/>
</dbReference>
<feature type="transmembrane region" description="Helical" evidence="6">
    <location>
        <begin position="147"/>
        <end position="173"/>
    </location>
</feature>
<evidence type="ECO:0000256" key="1">
    <source>
        <dbReference type="ARBA" id="ARBA00004141"/>
    </source>
</evidence>
<feature type="transmembrane region" description="Helical" evidence="6">
    <location>
        <begin position="325"/>
        <end position="344"/>
    </location>
</feature>
<keyword evidence="9" id="KW-1185">Reference proteome</keyword>
<dbReference type="AlphaFoldDB" id="A0A9P4M729"/>
<dbReference type="InterPro" id="IPR036259">
    <property type="entry name" value="MFS_trans_sf"/>
</dbReference>
<evidence type="ECO:0000313" key="8">
    <source>
        <dbReference type="EMBL" id="KAF2095409.1"/>
    </source>
</evidence>
<dbReference type="GO" id="GO:0016020">
    <property type="term" value="C:membrane"/>
    <property type="evidence" value="ECO:0007669"/>
    <property type="project" value="UniProtKB-SubCell"/>
</dbReference>
<comment type="subcellular location">
    <subcellularLocation>
        <location evidence="1">Membrane</location>
        <topology evidence="1">Multi-pass membrane protein</topology>
    </subcellularLocation>
</comment>
<gene>
    <name evidence="8" type="ORF">NA57DRAFT_79136</name>
</gene>
<dbReference type="PROSITE" id="PS50850">
    <property type="entry name" value="MFS"/>
    <property type="match status" value="1"/>
</dbReference>